<dbReference type="STRING" id="323259.Mhun_1074"/>
<protein>
    <submittedName>
        <fullName evidence="1">MTH865-like protein</fullName>
    </submittedName>
</protein>
<dbReference type="HOGENOM" id="CLU_193458_0_0_2"/>
<evidence type="ECO:0000313" key="2">
    <source>
        <dbReference type="Proteomes" id="UP000001941"/>
    </source>
</evidence>
<dbReference type="KEGG" id="mhu:Mhun_1074"/>
<dbReference type="Proteomes" id="UP000001941">
    <property type="component" value="Chromosome"/>
</dbReference>
<dbReference type="Pfam" id="PF07747">
    <property type="entry name" value="MTH865"/>
    <property type="match status" value="1"/>
</dbReference>
<sequence length="80" mass="8217">MTTVKDQIHAQISGALANASFPIDTPEALLAAFPAGADTTCQVGDLKMTAGEAGKLLIATDFPFTSAKQVADIIVERAGL</sequence>
<reference evidence="2" key="1">
    <citation type="journal article" date="2016" name="Stand. Genomic Sci.">
        <title>Complete genome sequence of Methanospirillum hungatei type strain JF1.</title>
        <authorList>
            <person name="Gunsalus R.P."/>
            <person name="Cook L.E."/>
            <person name="Crable B."/>
            <person name="Rohlin L."/>
            <person name="McDonald E."/>
            <person name="Mouttaki H."/>
            <person name="Sieber J.R."/>
            <person name="Poweleit N."/>
            <person name="Zhou H."/>
            <person name="Lapidus A.L."/>
            <person name="Daligault H.E."/>
            <person name="Land M."/>
            <person name="Gilna P."/>
            <person name="Ivanova N."/>
            <person name="Kyrpides N."/>
            <person name="Culley D.E."/>
            <person name="McInerney M.J."/>
        </authorList>
    </citation>
    <scope>NUCLEOTIDE SEQUENCE [LARGE SCALE GENOMIC DNA]</scope>
    <source>
        <strain evidence="2">ATCC 27890 / DSM 864 / NBRC 100397 / JF-1</strain>
    </source>
</reference>
<dbReference type="InParanoid" id="Q2FPR6"/>
<dbReference type="SUPFAM" id="SSF69025">
    <property type="entry name" value="Hypothetical protein MTH865"/>
    <property type="match status" value="1"/>
</dbReference>
<name>Q2FPR6_METHJ</name>
<dbReference type="EMBL" id="CP000254">
    <property type="protein sequence ID" value="ABD40823.1"/>
    <property type="molecule type" value="Genomic_DNA"/>
</dbReference>
<proteinExistence type="predicted"/>
<dbReference type="EnsemblBacteria" id="ABD40823">
    <property type="protein sequence ID" value="ABD40823"/>
    <property type="gene ID" value="Mhun_1074"/>
</dbReference>
<dbReference type="InterPro" id="IPR036825">
    <property type="entry name" value="MTH865-like_sf"/>
</dbReference>
<accession>Q2FPR6</accession>
<dbReference type="OrthoDB" id="335595at2157"/>
<dbReference type="GeneID" id="3925047"/>
<dbReference type="InterPro" id="IPR024093">
    <property type="entry name" value="Uncharacterised_MTH865"/>
</dbReference>
<dbReference type="eggNOG" id="arCOG02797">
    <property type="taxonomic scope" value="Archaea"/>
</dbReference>
<organism evidence="1 2">
    <name type="scientific">Methanospirillum hungatei JF-1 (strain ATCC 27890 / DSM 864 / NBRC 100397 / JF-1)</name>
    <dbReference type="NCBI Taxonomy" id="323259"/>
    <lineage>
        <taxon>Archaea</taxon>
        <taxon>Methanobacteriati</taxon>
        <taxon>Methanobacteriota</taxon>
        <taxon>Stenosarchaea group</taxon>
        <taxon>Methanomicrobia</taxon>
        <taxon>Methanomicrobiales</taxon>
        <taxon>Methanospirillaceae</taxon>
        <taxon>Methanospirillum</taxon>
    </lineage>
</organism>
<dbReference type="AlphaFoldDB" id="Q2FPR6"/>
<dbReference type="Gene3D" id="1.10.238.80">
    <property type="entry name" value="MTH865-like"/>
    <property type="match status" value="1"/>
</dbReference>
<keyword evidence="2" id="KW-1185">Reference proteome</keyword>
<gene>
    <name evidence="1" type="ordered locus">Mhun_1074</name>
</gene>
<dbReference type="RefSeq" id="WP_011448101.1">
    <property type="nucleotide sequence ID" value="NC_007796.1"/>
</dbReference>
<evidence type="ECO:0000313" key="1">
    <source>
        <dbReference type="EMBL" id="ABD40823.1"/>
    </source>
</evidence>